<gene>
    <name evidence="2" type="ORF">GRI97_15560</name>
</gene>
<dbReference type="Proteomes" id="UP000469430">
    <property type="component" value="Unassembled WGS sequence"/>
</dbReference>
<dbReference type="PANTHER" id="PTHR41339">
    <property type="entry name" value="LIPL48"/>
    <property type="match status" value="1"/>
</dbReference>
<dbReference type="OrthoDB" id="237393at2"/>
<organism evidence="2 3">
    <name type="scientific">Croceibacterium xixiisoli</name>
    <dbReference type="NCBI Taxonomy" id="1476466"/>
    <lineage>
        <taxon>Bacteria</taxon>
        <taxon>Pseudomonadati</taxon>
        <taxon>Pseudomonadota</taxon>
        <taxon>Alphaproteobacteria</taxon>
        <taxon>Sphingomonadales</taxon>
        <taxon>Erythrobacteraceae</taxon>
        <taxon>Croceibacterium</taxon>
    </lineage>
</organism>
<evidence type="ECO:0000256" key="1">
    <source>
        <dbReference type="SAM" id="MobiDB-lite"/>
    </source>
</evidence>
<comment type="caution">
    <text evidence="2">The sequence shown here is derived from an EMBL/GenBank/DDBJ whole genome shotgun (WGS) entry which is preliminary data.</text>
</comment>
<reference evidence="2 3" key="1">
    <citation type="submission" date="2019-12" db="EMBL/GenBank/DDBJ databases">
        <title>Genomic-based taxomic classification of the family Erythrobacteraceae.</title>
        <authorList>
            <person name="Xu L."/>
        </authorList>
    </citation>
    <scope>NUCLEOTIDE SEQUENCE [LARGE SCALE GENOMIC DNA]</scope>
    <source>
        <strain evidence="2 3">S36</strain>
    </source>
</reference>
<sequence>MLALAACGPDDIASPGTGGDVIINPPATPAPTPPSTPTPTGVVAATGCPTIADPQGLTDAGTITGPTGSWRVCTLPKVIRASSTLPRLDGVLYQMAGRVDVGCDGGFTAPTAGAPFTTSTVGCPSSSLTADTNVTLTIDPGVTVFAGTGQSWLAVNRGNKINAVGTKAMPVVFTSRDNVLGLNSDSSQGQWGGIVLMGRAKTTDCGFGTVASGTCERQTEGAPDPARYGGNDDTYNAGRMSYVQIRYSGFVLGANSELQALTTESVGSGTVLDHIQSHNSSDDGAEFFGGQFGLKHFVVTGADDDSLDVDTGARVDIQHALLIQRPGLGDGLMEIDSNGQETDTPRTRLRVANFTAVQNQVSSNNEGNARASLFFRGNADVELINGVVVSPNNECIRMNGSGGANAATLEATSVLLTCSAEKFLGTGTYTNAQVGGFFTGGVNNKDSFTSTLTGLFINGAGETSSLAVDPKTISSFFDTTTYVGGAASTGDKWWEGWTCNSSYATFGTSNTGACTTLPVYTTTAA</sequence>
<feature type="region of interest" description="Disordered" evidence="1">
    <location>
        <begin position="15"/>
        <end position="40"/>
    </location>
</feature>
<feature type="compositionally biased region" description="Pro residues" evidence="1">
    <location>
        <begin position="26"/>
        <end position="37"/>
    </location>
</feature>
<protein>
    <submittedName>
        <fullName evidence="2">Uncharacterized protein</fullName>
    </submittedName>
</protein>
<dbReference type="PANTHER" id="PTHR41339:SF1">
    <property type="entry name" value="SECRETED PROTEIN"/>
    <property type="match status" value="1"/>
</dbReference>
<dbReference type="EMBL" id="WTYJ01000003">
    <property type="protein sequence ID" value="MXP00408.1"/>
    <property type="molecule type" value="Genomic_DNA"/>
</dbReference>
<evidence type="ECO:0000313" key="3">
    <source>
        <dbReference type="Proteomes" id="UP000469430"/>
    </source>
</evidence>
<evidence type="ECO:0000313" key="2">
    <source>
        <dbReference type="EMBL" id="MXP00408.1"/>
    </source>
</evidence>
<name>A0A6I4U0D2_9SPHN</name>
<dbReference type="AlphaFoldDB" id="A0A6I4U0D2"/>
<proteinExistence type="predicted"/>
<keyword evidence="3" id="KW-1185">Reference proteome</keyword>
<accession>A0A6I4U0D2</accession>